<sequence length="96" mass="10585">MTPNVPLPAGAMFADPWQEVGTGAPPWRAVAFLRRRIIGHDAQVSMSGIQYAADSHVDDFQILVEGLECDYLNSDQARELAAALLEAADEMDRRTR</sequence>
<dbReference type="AlphaFoldDB" id="A0A0I9TAC7"/>
<comment type="caution">
    <text evidence="1">The sequence shown here is derived from an EMBL/GenBank/DDBJ whole genome shotgun (WGS) entry which is preliminary data.</text>
</comment>
<accession>A0A0I9TAC7</accession>
<reference evidence="1 2" key="1">
    <citation type="submission" date="2015-05" db="EMBL/GenBank/DDBJ databases">
        <title>Genome sequence of Mycobacterium haemophilum.</title>
        <authorList>
            <person name="Greninger A.L."/>
            <person name="Cunningham G."/>
            <person name="Miller S."/>
        </authorList>
    </citation>
    <scope>NUCLEOTIDE SEQUENCE [LARGE SCALE GENOMIC DNA]</scope>
    <source>
        <strain evidence="2">UC1</strain>
    </source>
</reference>
<dbReference type="RefSeq" id="WP_047316485.1">
    <property type="nucleotide sequence ID" value="NZ_LDPQ01000029.1"/>
</dbReference>
<evidence type="ECO:0000313" key="2">
    <source>
        <dbReference type="Proteomes" id="UP000036334"/>
    </source>
</evidence>
<proteinExistence type="predicted"/>
<name>A0A0I9TAC7_9MYCO</name>
<dbReference type="Proteomes" id="UP000036334">
    <property type="component" value="Unassembled WGS sequence"/>
</dbReference>
<evidence type="ECO:0000313" key="1">
    <source>
        <dbReference type="EMBL" id="KLO34583.1"/>
    </source>
</evidence>
<dbReference type="EMBL" id="LDPR01000024">
    <property type="protein sequence ID" value="KLO34583.1"/>
    <property type="molecule type" value="Genomic_DNA"/>
</dbReference>
<gene>
    <name evidence="1" type="ORF">ABH38_18465</name>
</gene>
<organism evidence="1 2">
    <name type="scientific">Mycobacterium haemophilum</name>
    <dbReference type="NCBI Taxonomy" id="29311"/>
    <lineage>
        <taxon>Bacteria</taxon>
        <taxon>Bacillati</taxon>
        <taxon>Actinomycetota</taxon>
        <taxon>Actinomycetes</taxon>
        <taxon>Mycobacteriales</taxon>
        <taxon>Mycobacteriaceae</taxon>
        <taxon>Mycobacterium</taxon>
    </lineage>
</organism>
<keyword evidence="2" id="KW-1185">Reference proteome</keyword>
<protein>
    <submittedName>
        <fullName evidence="1">Uncharacterized protein</fullName>
    </submittedName>
</protein>
<dbReference type="PATRIC" id="fig|29311.18.peg.2581"/>